<keyword evidence="1" id="KW-0677">Repeat</keyword>
<evidence type="ECO:0000259" key="2">
    <source>
        <dbReference type="Pfam" id="PF00668"/>
    </source>
</evidence>
<accession>A0A974SFI7</accession>
<dbReference type="Pfam" id="PF00668">
    <property type="entry name" value="Condensation"/>
    <property type="match status" value="1"/>
</dbReference>
<dbReference type="InterPro" id="IPR023213">
    <property type="entry name" value="CAT-like_dom_sf"/>
</dbReference>
<dbReference type="GO" id="GO:0047527">
    <property type="term" value="F:2,3-dihydroxybenzoate-serine ligase activity"/>
    <property type="evidence" value="ECO:0007669"/>
    <property type="project" value="TreeGrafter"/>
</dbReference>
<reference evidence="3 4" key="1">
    <citation type="submission" date="2021-01" db="EMBL/GenBank/DDBJ databases">
        <title>Whole genome sequence of Paenibacillus sonchi LMG 24727 for comparative genomics.</title>
        <authorList>
            <person name="Lee G."/>
            <person name="Kim M.-J."/>
            <person name="Lim K."/>
            <person name="Shin J.-H."/>
        </authorList>
    </citation>
    <scope>NUCLEOTIDE SEQUENCE [LARGE SCALE GENOMIC DNA]</scope>
    <source>
        <strain evidence="3 4">LMG 24727</strain>
        <plasmid evidence="3 4">unnamed1</plasmid>
    </source>
</reference>
<dbReference type="Proteomes" id="UP000595841">
    <property type="component" value="Plasmid unnamed1"/>
</dbReference>
<dbReference type="SUPFAM" id="SSF52777">
    <property type="entry name" value="CoA-dependent acyltransferases"/>
    <property type="match status" value="2"/>
</dbReference>
<gene>
    <name evidence="3" type="ORF">JI735_34000</name>
</gene>
<dbReference type="EMBL" id="CP068596">
    <property type="protein sequence ID" value="QQZ64663.1"/>
    <property type="molecule type" value="Genomic_DNA"/>
</dbReference>
<evidence type="ECO:0000313" key="4">
    <source>
        <dbReference type="Proteomes" id="UP000595841"/>
    </source>
</evidence>
<dbReference type="GO" id="GO:0009366">
    <property type="term" value="C:enterobactin synthetase complex"/>
    <property type="evidence" value="ECO:0007669"/>
    <property type="project" value="TreeGrafter"/>
</dbReference>
<dbReference type="GO" id="GO:0009239">
    <property type="term" value="P:enterobactin biosynthetic process"/>
    <property type="evidence" value="ECO:0007669"/>
    <property type="project" value="TreeGrafter"/>
</dbReference>
<keyword evidence="3" id="KW-0614">Plasmid</keyword>
<organism evidence="3 4">
    <name type="scientific">Paenibacillus sonchi</name>
    <dbReference type="NCBI Taxonomy" id="373687"/>
    <lineage>
        <taxon>Bacteria</taxon>
        <taxon>Bacillati</taxon>
        <taxon>Bacillota</taxon>
        <taxon>Bacilli</taxon>
        <taxon>Bacillales</taxon>
        <taxon>Paenibacillaceae</taxon>
        <taxon>Paenibacillus</taxon>
        <taxon>Paenibacillus sonchi group</taxon>
    </lineage>
</organism>
<name>A0A974SFI7_9BACL</name>
<protein>
    <recommendedName>
        <fullName evidence="2">Condensation domain-containing protein</fullName>
    </recommendedName>
</protein>
<dbReference type="GO" id="GO:0043041">
    <property type="term" value="P:amino acid activation for nonribosomal peptide biosynthetic process"/>
    <property type="evidence" value="ECO:0007669"/>
    <property type="project" value="TreeGrafter"/>
</dbReference>
<dbReference type="KEGG" id="pson:JI735_34000"/>
<dbReference type="PANTHER" id="PTHR45527">
    <property type="entry name" value="NONRIBOSOMAL PEPTIDE SYNTHETASE"/>
    <property type="match status" value="1"/>
</dbReference>
<evidence type="ECO:0000313" key="3">
    <source>
        <dbReference type="EMBL" id="QQZ64663.1"/>
    </source>
</evidence>
<dbReference type="GO" id="GO:0031177">
    <property type="term" value="F:phosphopantetheine binding"/>
    <property type="evidence" value="ECO:0007669"/>
    <property type="project" value="TreeGrafter"/>
</dbReference>
<dbReference type="Gene3D" id="3.30.559.10">
    <property type="entry name" value="Chloramphenicol acetyltransferase-like domain"/>
    <property type="match status" value="1"/>
</dbReference>
<dbReference type="PANTHER" id="PTHR45527:SF1">
    <property type="entry name" value="FATTY ACID SYNTHASE"/>
    <property type="match status" value="1"/>
</dbReference>
<geneLocation type="plasmid" evidence="3 4">
    <name>unnamed1</name>
</geneLocation>
<dbReference type="AlphaFoldDB" id="A0A974SFI7"/>
<sequence>MIEREIYQKFADGQLSREEALKLISRNHHHRPSRTVLSAGQKGMWAEHMLSPGNWAYHTPGAFKVSAGFDLKFLHKALEYMLSFHPSLQTVLVREEGEFFPYQLTGGSVVLEINRSSAVGLTEDEVNSLLWDEIKRPFDLEAGPLFRTCLYEVSEDYAILLFTFHHIILDGLSSQLFLSDLQACYSSFSQGRTPVLQERRADFTDYVHYEQRYLQSDKAVRDRSFWLERLAQPVPALELPMTGICSAPSQEGASFSFSVSGGLVAALKSVRMSRPVTLFSIMMAAYQLVLSRFGNQSDISIGTPVAGRPEGRFDNVIGNFMNMIVIRNDIDPGDTLLALIEKVHRTVLVSLEHSQYPYYTLARELNERRPSGERFLFQAAFYFQNGIQAAEDDIFLGCLHHIHQLGEFDLTLEVIEKPDGCLLHLKYNPGLYTPDTVAAIASHYIRALEAIAAQGDTQLSGVTLLSEEERQLLLYGLNDTKTDYPRGLTFVDLFCEQVKRSPILKRCASGRKA</sequence>
<evidence type="ECO:0000256" key="1">
    <source>
        <dbReference type="ARBA" id="ARBA00022737"/>
    </source>
</evidence>
<feature type="domain" description="Condensation" evidence="2">
    <location>
        <begin position="36"/>
        <end position="474"/>
    </location>
</feature>
<keyword evidence="4" id="KW-1185">Reference proteome</keyword>
<dbReference type="InterPro" id="IPR001242">
    <property type="entry name" value="Condensation_dom"/>
</dbReference>
<dbReference type="GO" id="GO:0005829">
    <property type="term" value="C:cytosol"/>
    <property type="evidence" value="ECO:0007669"/>
    <property type="project" value="TreeGrafter"/>
</dbReference>
<dbReference type="GO" id="GO:0008610">
    <property type="term" value="P:lipid biosynthetic process"/>
    <property type="evidence" value="ECO:0007669"/>
    <property type="project" value="UniProtKB-ARBA"/>
</dbReference>
<dbReference type="Gene3D" id="3.30.559.30">
    <property type="entry name" value="Nonribosomal peptide synthetase, condensation domain"/>
    <property type="match status" value="1"/>
</dbReference>
<proteinExistence type="predicted"/>
<dbReference type="RefSeq" id="WP_202677776.1">
    <property type="nucleotide sequence ID" value="NZ_CP068596.1"/>
</dbReference>